<sequence length="224" mass="26567">MAATHEVAPDALPYFDQGYDDQGVREMVNQLVEEETRRYRPTKNYLDFLATPDYEAFETPILKKEFERITKRQPMDLLSMKRYELPQPTANQKHDITSWTEAVDNSMAQLQHQAERIENLELLSKYGSAAWRIHNETLTRILAQQQKKLMDIKKEIQEVNWQRKTEQTKAGDQLQHLEQSWVGLVSKNYEIERACAELEAEVERIKQQNQEHEERWLVGDSLYW</sequence>
<feature type="coiled-coil region" evidence="8">
    <location>
        <begin position="103"/>
        <end position="162"/>
    </location>
</feature>
<keyword evidence="7" id="KW-0539">Nucleus</keyword>
<evidence type="ECO:0000256" key="8">
    <source>
        <dbReference type="SAM" id="Coils"/>
    </source>
</evidence>
<accession>A0A9X0A544</accession>
<dbReference type="GO" id="GO:0006397">
    <property type="term" value="P:mRNA processing"/>
    <property type="evidence" value="ECO:0007669"/>
    <property type="project" value="UniProtKB-KW"/>
</dbReference>
<keyword evidence="10" id="KW-1185">Reference proteome</keyword>
<keyword evidence="4" id="KW-0507">mRNA processing</keyword>
<protein>
    <recommendedName>
        <fullName evidence="3">Pre-mRNA-splicing factor SPF27</fullName>
    </recommendedName>
</protein>
<reference evidence="9" key="1">
    <citation type="submission" date="2023-01" db="EMBL/GenBank/DDBJ databases">
        <title>Genome assembly of the deep-sea coral Lophelia pertusa.</title>
        <authorList>
            <person name="Herrera S."/>
            <person name="Cordes E."/>
        </authorList>
    </citation>
    <scope>NUCLEOTIDE SEQUENCE</scope>
    <source>
        <strain evidence="9">USNM1676648</strain>
        <tissue evidence="9">Polyp</tissue>
    </source>
</reference>
<evidence type="ECO:0000256" key="6">
    <source>
        <dbReference type="ARBA" id="ARBA00023187"/>
    </source>
</evidence>
<dbReference type="GO" id="GO:0000974">
    <property type="term" value="C:Prp19 complex"/>
    <property type="evidence" value="ECO:0007669"/>
    <property type="project" value="TreeGrafter"/>
</dbReference>
<dbReference type="Proteomes" id="UP001163046">
    <property type="component" value="Unassembled WGS sequence"/>
</dbReference>
<evidence type="ECO:0000313" key="10">
    <source>
        <dbReference type="Proteomes" id="UP001163046"/>
    </source>
</evidence>
<evidence type="ECO:0000256" key="3">
    <source>
        <dbReference type="ARBA" id="ARBA00014158"/>
    </source>
</evidence>
<dbReference type="PANTHER" id="PTHR13296:SF0">
    <property type="entry name" value="PRE-MRNA-SPLICING FACTOR SPF27"/>
    <property type="match status" value="1"/>
</dbReference>
<dbReference type="EMBL" id="MU825398">
    <property type="protein sequence ID" value="KAJ7393295.1"/>
    <property type="molecule type" value="Genomic_DNA"/>
</dbReference>
<dbReference type="OrthoDB" id="205794at2759"/>
<comment type="caution">
    <text evidence="9">The sequence shown here is derived from an EMBL/GenBank/DDBJ whole genome shotgun (WGS) entry which is preliminary data.</text>
</comment>
<dbReference type="InterPro" id="IPR008409">
    <property type="entry name" value="SPF27"/>
</dbReference>
<dbReference type="PANTHER" id="PTHR13296">
    <property type="entry name" value="BCAS2 PROTEIN"/>
    <property type="match status" value="1"/>
</dbReference>
<comment type="subcellular location">
    <subcellularLocation>
        <location evidence="1">Nucleus</location>
    </subcellularLocation>
</comment>
<evidence type="ECO:0000313" key="9">
    <source>
        <dbReference type="EMBL" id="KAJ7393295.1"/>
    </source>
</evidence>
<feature type="coiled-coil region" evidence="8">
    <location>
        <begin position="188"/>
        <end position="215"/>
    </location>
</feature>
<comment type="similarity">
    <text evidence="2">Belongs to the SPF27 family.</text>
</comment>
<evidence type="ECO:0000256" key="7">
    <source>
        <dbReference type="ARBA" id="ARBA00023242"/>
    </source>
</evidence>
<dbReference type="AlphaFoldDB" id="A0A9X0A544"/>
<dbReference type="GO" id="GO:0008380">
    <property type="term" value="P:RNA splicing"/>
    <property type="evidence" value="ECO:0007669"/>
    <property type="project" value="UniProtKB-KW"/>
</dbReference>
<evidence type="ECO:0000256" key="2">
    <source>
        <dbReference type="ARBA" id="ARBA00010788"/>
    </source>
</evidence>
<evidence type="ECO:0000256" key="5">
    <source>
        <dbReference type="ARBA" id="ARBA00022728"/>
    </source>
</evidence>
<keyword evidence="6" id="KW-0508">mRNA splicing</keyword>
<dbReference type="GO" id="GO:0071013">
    <property type="term" value="C:catalytic step 2 spliceosome"/>
    <property type="evidence" value="ECO:0007669"/>
    <property type="project" value="TreeGrafter"/>
</dbReference>
<dbReference type="Pfam" id="PF05700">
    <property type="entry name" value="BCAS2"/>
    <property type="match status" value="1"/>
</dbReference>
<keyword evidence="5" id="KW-0747">Spliceosome</keyword>
<organism evidence="9 10">
    <name type="scientific">Desmophyllum pertusum</name>
    <dbReference type="NCBI Taxonomy" id="174260"/>
    <lineage>
        <taxon>Eukaryota</taxon>
        <taxon>Metazoa</taxon>
        <taxon>Cnidaria</taxon>
        <taxon>Anthozoa</taxon>
        <taxon>Hexacorallia</taxon>
        <taxon>Scleractinia</taxon>
        <taxon>Caryophylliina</taxon>
        <taxon>Caryophylliidae</taxon>
        <taxon>Desmophyllum</taxon>
    </lineage>
</organism>
<proteinExistence type="inferred from homology"/>
<dbReference type="GO" id="GO:0071011">
    <property type="term" value="C:precatalytic spliceosome"/>
    <property type="evidence" value="ECO:0007669"/>
    <property type="project" value="TreeGrafter"/>
</dbReference>
<gene>
    <name evidence="9" type="primary">BCAS2</name>
    <name evidence="9" type="ORF">OS493_006264</name>
</gene>
<evidence type="ECO:0000256" key="4">
    <source>
        <dbReference type="ARBA" id="ARBA00022664"/>
    </source>
</evidence>
<keyword evidence="8" id="KW-0175">Coiled coil</keyword>
<name>A0A9X0A544_9CNID</name>
<evidence type="ECO:0000256" key="1">
    <source>
        <dbReference type="ARBA" id="ARBA00004123"/>
    </source>
</evidence>